<evidence type="ECO:0000313" key="2">
    <source>
        <dbReference type="EMBL" id="GGG30731.1"/>
    </source>
</evidence>
<keyword evidence="1" id="KW-0812">Transmembrane</keyword>
<keyword evidence="3" id="KW-1185">Reference proteome</keyword>
<comment type="caution">
    <text evidence="2">The sequence shown here is derived from an EMBL/GenBank/DDBJ whole genome shotgun (WGS) entry which is preliminary data.</text>
</comment>
<sequence length="161" mass="18253">MDKTSLIIGIALFAAFIFPIAYILIKQKSQVKKNRNLLTNIASKNNLKLDKTETFGHLSLGLDSSQKKLVILEYGDVQNSNIIDLTKVDQIKIAKKLETSFSGDIKKEKIVHLALEFAGEKQSKLAEITFYDEDDYDSTDAEIRLNEAKKWDDILQKNLAF</sequence>
<name>A0ABQ1WJY7_9FLAO</name>
<keyword evidence="1" id="KW-0472">Membrane</keyword>
<proteinExistence type="predicted"/>
<reference evidence="3" key="1">
    <citation type="journal article" date="2019" name="Int. J. Syst. Evol. Microbiol.">
        <title>The Global Catalogue of Microorganisms (GCM) 10K type strain sequencing project: providing services to taxonomists for standard genome sequencing and annotation.</title>
        <authorList>
            <consortium name="The Broad Institute Genomics Platform"/>
            <consortium name="The Broad Institute Genome Sequencing Center for Infectious Disease"/>
            <person name="Wu L."/>
            <person name="Ma J."/>
        </authorList>
    </citation>
    <scope>NUCLEOTIDE SEQUENCE [LARGE SCALE GENOMIC DNA]</scope>
    <source>
        <strain evidence="3">CGMCC 1.15422</strain>
    </source>
</reference>
<dbReference type="Proteomes" id="UP000605733">
    <property type="component" value="Unassembled WGS sequence"/>
</dbReference>
<organism evidence="2 3">
    <name type="scientific">Christiangramia forsetii</name>
    <dbReference type="NCBI Taxonomy" id="411153"/>
    <lineage>
        <taxon>Bacteria</taxon>
        <taxon>Pseudomonadati</taxon>
        <taxon>Bacteroidota</taxon>
        <taxon>Flavobacteriia</taxon>
        <taxon>Flavobacteriales</taxon>
        <taxon>Flavobacteriaceae</taxon>
        <taxon>Christiangramia</taxon>
    </lineage>
</organism>
<evidence type="ECO:0000256" key="1">
    <source>
        <dbReference type="SAM" id="Phobius"/>
    </source>
</evidence>
<evidence type="ECO:0000313" key="3">
    <source>
        <dbReference type="Proteomes" id="UP000605733"/>
    </source>
</evidence>
<protein>
    <submittedName>
        <fullName evidence="2">Uncharacterized protein</fullName>
    </submittedName>
</protein>
<feature type="transmembrane region" description="Helical" evidence="1">
    <location>
        <begin position="6"/>
        <end position="25"/>
    </location>
</feature>
<accession>A0ABQ1WJY7</accession>
<keyword evidence="1" id="KW-1133">Transmembrane helix</keyword>
<dbReference type="EMBL" id="BMIX01000002">
    <property type="protein sequence ID" value="GGG30731.1"/>
    <property type="molecule type" value="Genomic_DNA"/>
</dbReference>
<gene>
    <name evidence="2" type="ORF">GCM10011532_12810</name>
</gene>
<dbReference type="RefSeq" id="WP_011711076.1">
    <property type="nucleotide sequence ID" value="NZ_BMIX01000002.1"/>
</dbReference>